<accession>A0ABP6Z8F2</accession>
<reference evidence="4" key="1">
    <citation type="journal article" date="2019" name="Int. J. Syst. Evol. Microbiol.">
        <title>The Global Catalogue of Microorganisms (GCM) 10K type strain sequencing project: providing services to taxonomists for standard genome sequencing and annotation.</title>
        <authorList>
            <consortium name="The Broad Institute Genomics Platform"/>
            <consortium name="The Broad Institute Genome Sequencing Center for Infectious Disease"/>
            <person name="Wu L."/>
            <person name="Ma J."/>
        </authorList>
    </citation>
    <scope>NUCLEOTIDE SEQUENCE [LARGE SCALE GENOMIC DNA]</scope>
    <source>
        <strain evidence="4">JCM 16902</strain>
    </source>
</reference>
<feature type="compositionally biased region" description="Low complexity" evidence="1">
    <location>
        <begin position="87"/>
        <end position="116"/>
    </location>
</feature>
<name>A0ABP6Z8F2_9ACTN</name>
<organism evidence="3 4">
    <name type="scientific">Kineosporia mesophila</name>
    <dbReference type="NCBI Taxonomy" id="566012"/>
    <lineage>
        <taxon>Bacteria</taxon>
        <taxon>Bacillati</taxon>
        <taxon>Actinomycetota</taxon>
        <taxon>Actinomycetes</taxon>
        <taxon>Kineosporiales</taxon>
        <taxon>Kineosporiaceae</taxon>
        <taxon>Kineosporia</taxon>
    </lineage>
</organism>
<dbReference type="RefSeq" id="WP_231485219.1">
    <property type="nucleotide sequence ID" value="NZ_BAAAZO010000002.1"/>
</dbReference>
<dbReference type="PANTHER" id="PTHR43662:SF3">
    <property type="entry name" value="DOMAIN PROTEIN, PUTATIVE (AFU_ORTHOLOGUE AFUA_6G11970)-RELATED"/>
    <property type="match status" value="1"/>
</dbReference>
<protein>
    <recommendedName>
        <fullName evidence="2">DUF1996 domain-containing protein</fullName>
    </recommendedName>
</protein>
<evidence type="ECO:0000313" key="3">
    <source>
        <dbReference type="EMBL" id="GAA3601734.1"/>
    </source>
</evidence>
<evidence type="ECO:0000256" key="1">
    <source>
        <dbReference type="SAM" id="MobiDB-lite"/>
    </source>
</evidence>
<dbReference type="EMBL" id="BAAAZO010000002">
    <property type="protein sequence ID" value="GAA3601734.1"/>
    <property type="molecule type" value="Genomic_DNA"/>
</dbReference>
<feature type="region of interest" description="Disordered" evidence="1">
    <location>
        <begin position="74"/>
        <end position="129"/>
    </location>
</feature>
<sequence length="415" mass="44095">MSRRRPRLLRPAIALATASILGVGAAIAFGAVPGNSVNLPKGSHHGSTVEPVAGSAGDDELEMTTAQAAKYAGTLGKTATKKRRHGSTPTASPSATPSSTPAPTTTSTPTDTSTPDHAMTPGATMTMPAGDWIPVDAAAWKAQLDEFEALTPRTPPATAKKNPEFNATCTYSHSGNNDPIVFPGQTGKSHLHSFFGNESTDANSTTEDLMKFTSTTCLPTQDHSAYWMPSLTDKSTGQKVEPKELIVYYGSLLEDKTKTVPMPNGMRMVVGDAKKQEATPVGTVNQFWCAGGPADGVARSDDGNWPVCQDNGSLHFLQRFPDCWDGKNLDSPDHKSHVAYGAQGTCPAAFPVRIPAVTFVVNYDTEGTKAGFELASGMASSMHFDGFFAWDTKTMADLVKSCVNQLVTCNKEKQF</sequence>
<proteinExistence type="predicted"/>
<comment type="caution">
    <text evidence="3">The sequence shown here is derived from an EMBL/GenBank/DDBJ whole genome shotgun (WGS) entry which is preliminary data.</text>
</comment>
<dbReference type="Proteomes" id="UP001501074">
    <property type="component" value="Unassembled WGS sequence"/>
</dbReference>
<dbReference type="PANTHER" id="PTHR43662">
    <property type="match status" value="1"/>
</dbReference>
<keyword evidence="4" id="KW-1185">Reference proteome</keyword>
<evidence type="ECO:0000313" key="4">
    <source>
        <dbReference type="Proteomes" id="UP001501074"/>
    </source>
</evidence>
<dbReference type="Pfam" id="PF09362">
    <property type="entry name" value="DUF1996"/>
    <property type="match status" value="1"/>
</dbReference>
<dbReference type="InterPro" id="IPR018535">
    <property type="entry name" value="DUF1996"/>
</dbReference>
<feature type="domain" description="DUF1996" evidence="2">
    <location>
        <begin position="178"/>
        <end position="390"/>
    </location>
</feature>
<gene>
    <name evidence="3" type="ORF">GCM10022223_16860</name>
</gene>
<evidence type="ECO:0000259" key="2">
    <source>
        <dbReference type="Pfam" id="PF09362"/>
    </source>
</evidence>